<dbReference type="STRING" id="1801735.A2645_01060"/>
<dbReference type="Proteomes" id="UP000182253">
    <property type="component" value="Unassembled WGS sequence"/>
</dbReference>
<dbReference type="InterPro" id="IPR017871">
    <property type="entry name" value="ABC_transporter-like_CS"/>
</dbReference>
<feature type="transmembrane region" description="Helical" evidence="7">
    <location>
        <begin position="62"/>
        <end position="82"/>
    </location>
</feature>
<evidence type="ECO:0000313" key="11">
    <source>
        <dbReference type="Proteomes" id="UP000182253"/>
    </source>
</evidence>
<evidence type="ECO:0000313" key="10">
    <source>
        <dbReference type="EMBL" id="OGI61488.1"/>
    </source>
</evidence>
<dbReference type="InterPro" id="IPR027417">
    <property type="entry name" value="P-loop_NTPase"/>
</dbReference>
<dbReference type="InterPro" id="IPR039421">
    <property type="entry name" value="Type_1_exporter"/>
</dbReference>
<feature type="domain" description="ABC transporter" evidence="8">
    <location>
        <begin position="346"/>
        <end position="581"/>
    </location>
</feature>
<evidence type="ECO:0000256" key="5">
    <source>
        <dbReference type="ARBA" id="ARBA00022989"/>
    </source>
</evidence>
<dbReference type="PANTHER" id="PTHR43394">
    <property type="entry name" value="ATP-DEPENDENT PERMEASE MDL1, MITOCHONDRIAL"/>
    <property type="match status" value="1"/>
</dbReference>
<dbReference type="CDD" id="cd07346">
    <property type="entry name" value="ABC_6TM_exporters"/>
    <property type="match status" value="1"/>
</dbReference>
<keyword evidence="5 7" id="KW-1133">Transmembrane helix</keyword>
<comment type="subcellular location">
    <subcellularLocation>
        <location evidence="1">Cell membrane</location>
        <topology evidence="1">Multi-pass membrane protein</topology>
    </subcellularLocation>
</comment>
<comment type="caution">
    <text evidence="10">The sequence shown here is derived from an EMBL/GenBank/DDBJ whole genome shotgun (WGS) entry which is preliminary data.</text>
</comment>
<dbReference type="InterPro" id="IPR011527">
    <property type="entry name" value="ABC1_TM_dom"/>
</dbReference>
<dbReference type="InterPro" id="IPR003439">
    <property type="entry name" value="ABC_transporter-like_ATP-bd"/>
</dbReference>
<organism evidence="10 11">
    <name type="scientific">Candidatus Nomurabacteria bacterium RIFCSPHIGHO2_01_FULL_39_9</name>
    <dbReference type="NCBI Taxonomy" id="1801735"/>
    <lineage>
        <taxon>Bacteria</taxon>
        <taxon>Candidatus Nomuraibacteriota</taxon>
    </lineage>
</organism>
<evidence type="ECO:0000256" key="4">
    <source>
        <dbReference type="ARBA" id="ARBA00022840"/>
    </source>
</evidence>
<dbReference type="EMBL" id="MFTL01000016">
    <property type="protein sequence ID" value="OGI61488.1"/>
    <property type="molecule type" value="Genomic_DNA"/>
</dbReference>
<evidence type="ECO:0000259" key="9">
    <source>
        <dbReference type="PROSITE" id="PS50929"/>
    </source>
</evidence>
<dbReference type="GO" id="GO:0016887">
    <property type="term" value="F:ATP hydrolysis activity"/>
    <property type="evidence" value="ECO:0007669"/>
    <property type="project" value="InterPro"/>
</dbReference>
<dbReference type="SMART" id="SM00382">
    <property type="entry name" value="AAA"/>
    <property type="match status" value="1"/>
</dbReference>
<dbReference type="PROSITE" id="PS50893">
    <property type="entry name" value="ABC_TRANSPORTER_2"/>
    <property type="match status" value="1"/>
</dbReference>
<gene>
    <name evidence="10" type="ORF">A2645_01060</name>
</gene>
<protein>
    <recommendedName>
        <fullName evidence="12">ABC transporter ATP-binding protein</fullName>
    </recommendedName>
</protein>
<keyword evidence="2 7" id="KW-0812">Transmembrane</keyword>
<keyword evidence="3" id="KW-0547">Nucleotide-binding</keyword>
<feature type="transmembrane region" description="Helical" evidence="7">
    <location>
        <begin position="168"/>
        <end position="187"/>
    </location>
</feature>
<proteinExistence type="predicted"/>
<dbReference type="PROSITE" id="PS00211">
    <property type="entry name" value="ABC_TRANSPORTER_1"/>
    <property type="match status" value="1"/>
</dbReference>
<dbReference type="GO" id="GO:0005886">
    <property type="term" value="C:plasma membrane"/>
    <property type="evidence" value="ECO:0007669"/>
    <property type="project" value="UniProtKB-SubCell"/>
</dbReference>
<dbReference type="SUPFAM" id="SSF52540">
    <property type="entry name" value="P-loop containing nucleoside triphosphate hydrolases"/>
    <property type="match status" value="1"/>
</dbReference>
<evidence type="ECO:0000256" key="7">
    <source>
        <dbReference type="SAM" id="Phobius"/>
    </source>
</evidence>
<evidence type="ECO:0000256" key="2">
    <source>
        <dbReference type="ARBA" id="ARBA00022692"/>
    </source>
</evidence>
<dbReference type="Gene3D" id="3.40.50.300">
    <property type="entry name" value="P-loop containing nucleotide triphosphate hydrolases"/>
    <property type="match status" value="1"/>
</dbReference>
<keyword evidence="6 7" id="KW-0472">Membrane</keyword>
<reference evidence="10 11" key="1">
    <citation type="journal article" date="2016" name="Nat. Commun.">
        <title>Thousands of microbial genomes shed light on interconnected biogeochemical processes in an aquifer system.</title>
        <authorList>
            <person name="Anantharaman K."/>
            <person name="Brown C.T."/>
            <person name="Hug L.A."/>
            <person name="Sharon I."/>
            <person name="Castelle C.J."/>
            <person name="Probst A.J."/>
            <person name="Thomas B.C."/>
            <person name="Singh A."/>
            <person name="Wilkins M.J."/>
            <person name="Karaoz U."/>
            <person name="Brodie E.L."/>
            <person name="Williams K.H."/>
            <person name="Hubbard S.S."/>
            <person name="Banfield J.F."/>
        </authorList>
    </citation>
    <scope>NUCLEOTIDE SEQUENCE [LARGE SCALE GENOMIC DNA]</scope>
</reference>
<sequence>MFNKGWKIVFKYFLEYKKDIVTIATLVIISALANGATPYVVGKFFDSLISVKQINVLSNLSLPNWTVMLGLWFLIQVVVNITDFKNEKTARRTALEMHTGYLSKIASHLISLPISFHKEEKHGEIWNKVNKAGDSIWSIISNIIMGVGPETLTVFVGLFFAFSINTTLTLVIIVGLVIYLLIFSKIVPPIAVKTKAGHEAWHKAYGVAYDAVVNFQTIKQSTAEKYESDKIRKMFNNFAFKKWFEVEQAWIRMTAFQRITVMLVMLGIFSISAFYVQEGVITIGSLIALNSYAAMALGPFVRLGYSWNAIQNGLVAIEKIEEINEIHGEGFGIRNKKKIPFVHGQITFENVYFKYKKGDPEILSGISFNILPGEIIAFVGGSGVGKTTITDLLGAYYFPTKGNIFIDEVKTEELDVYDLRKNIAIVPQETVLFNETIEDNIKYGNQKASKEQIIEAARQAYALEFIEKFPKKWKQLVGERGIKLSVGQKQRVAIARAILRNPKILILDEPTSALDAHSEKHIQESLESLMKGRTTIIIAHRLSTVRKANKIIVLKEGKIAEIGTHEELILKPDGEYRKLYDFQIGLM</sequence>
<feature type="transmembrane region" description="Helical" evidence="7">
    <location>
        <begin position="259"/>
        <end position="276"/>
    </location>
</feature>
<dbReference type="SUPFAM" id="SSF90123">
    <property type="entry name" value="ABC transporter transmembrane region"/>
    <property type="match status" value="1"/>
</dbReference>
<dbReference type="AlphaFoldDB" id="A0A1F6UVY7"/>
<accession>A0A1F6UVY7</accession>
<evidence type="ECO:0000256" key="3">
    <source>
        <dbReference type="ARBA" id="ARBA00022741"/>
    </source>
</evidence>
<evidence type="ECO:0000256" key="1">
    <source>
        <dbReference type="ARBA" id="ARBA00004651"/>
    </source>
</evidence>
<dbReference type="Pfam" id="PF00664">
    <property type="entry name" value="ABC_membrane"/>
    <property type="match status" value="1"/>
</dbReference>
<dbReference type="Pfam" id="PF00005">
    <property type="entry name" value="ABC_tran"/>
    <property type="match status" value="1"/>
</dbReference>
<evidence type="ECO:0000256" key="6">
    <source>
        <dbReference type="ARBA" id="ARBA00023136"/>
    </source>
</evidence>
<evidence type="ECO:0000259" key="8">
    <source>
        <dbReference type="PROSITE" id="PS50893"/>
    </source>
</evidence>
<dbReference type="FunFam" id="3.40.50.300:FF:000218">
    <property type="entry name" value="Multidrug ABC transporter ATP-binding protein"/>
    <property type="match status" value="1"/>
</dbReference>
<feature type="domain" description="ABC transmembrane type-1" evidence="9">
    <location>
        <begin position="26"/>
        <end position="312"/>
    </location>
</feature>
<name>A0A1F6UVY7_9BACT</name>
<dbReference type="InterPro" id="IPR036640">
    <property type="entry name" value="ABC1_TM_sf"/>
</dbReference>
<dbReference type="GO" id="GO:0015421">
    <property type="term" value="F:ABC-type oligopeptide transporter activity"/>
    <property type="evidence" value="ECO:0007669"/>
    <property type="project" value="TreeGrafter"/>
</dbReference>
<evidence type="ECO:0008006" key="12">
    <source>
        <dbReference type="Google" id="ProtNLM"/>
    </source>
</evidence>
<dbReference type="Gene3D" id="1.20.1560.10">
    <property type="entry name" value="ABC transporter type 1, transmembrane domain"/>
    <property type="match status" value="1"/>
</dbReference>
<dbReference type="InterPro" id="IPR003593">
    <property type="entry name" value="AAA+_ATPase"/>
</dbReference>
<keyword evidence="4" id="KW-0067">ATP-binding</keyword>
<dbReference type="PROSITE" id="PS50929">
    <property type="entry name" value="ABC_TM1F"/>
    <property type="match status" value="1"/>
</dbReference>
<dbReference type="PANTHER" id="PTHR43394:SF1">
    <property type="entry name" value="ATP-BINDING CASSETTE SUB-FAMILY B MEMBER 10, MITOCHONDRIAL"/>
    <property type="match status" value="1"/>
</dbReference>
<feature type="transmembrane region" description="Helical" evidence="7">
    <location>
        <begin position="136"/>
        <end position="162"/>
    </location>
</feature>
<feature type="transmembrane region" description="Helical" evidence="7">
    <location>
        <begin position="20"/>
        <end position="42"/>
    </location>
</feature>
<dbReference type="GO" id="GO:0005524">
    <property type="term" value="F:ATP binding"/>
    <property type="evidence" value="ECO:0007669"/>
    <property type="project" value="UniProtKB-KW"/>
</dbReference>